<keyword evidence="7" id="KW-1185">Reference proteome</keyword>
<feature type="transmembrane region" description="Helical" evidence="5">
    <location>
        <begin position="49"/>
        <end position="68"/>
    </location>
</feature>
<dbReference type="NCBIfam" id="NF046011">
    <property type="entry name" value="MAG4940_fam"/>
    <property type="match status" value="2"/>
</dbReference>
<dbReference type="HOGENOM" id="CLU_920771_0_0_14"/>
<evidence type="ECO:0000256" key="4">
    <source>
        <dbReference type="ARBA" id="ARBA00023136"/>
    </source>
</evidence>
<keyword evidence="2 5" id="KW-0812">Transmembrane</keyword>
<dbReference type="Proteomes" id="UP000000528">
    <property type="component" value="Chromosome"/>
</dbReference>
<dbReference type="GO" id="GO:0016020">
    <property type="term" value="C:membrane"/>
    <property type="evidence" value="ECO:0007669"/>
    <property type="project" value="UniProtKB-SubCell"/>
</dbReference>
<feature type="transmembrane region" description="Helical" evidence="5">
    <location>
        <begin position="266"/>
        <end position="292"/>
    </location>
</feature>
<dbReference type="STRING" id="272635.gene:17577082"/>
<sequence length="302" mass="34757">MTHKEALSVYWNKNLFVSELLGTFLLVYLIFLSFFLYKKFVNKDNLISLPIIYTLVIFIVVTLTWVWSRFLSPIGVVTYLSPSSVIIEGFIKGIRKEFTGAPLLKGIPYIIGAQLLGSFLATGWLFLSTKLLNWIKPDNEKLENSWTTKLVQKNPRQRFNFKNFLKFDKNYQANFANIVEENPTSLTKDVSKEIFFLMIYLFTVPFVEYIQETRYGVDAFSKLLITMSFVLFLLIASKKFGFFNLNLVFTFSILINKIVNRTANKTFLISTAISSLAYIVLSILGALFYLLVAKNSNLTFTL</sequence>
<comment type="subcellular location">
    <subcellularLocation>
        <location evidence="1">Membrane</location>
        <topology evidence="1">Multi-pass membrane protein</topology>
    </subcellularLocation>
</comment>
<gene>
    <name evidence="6" type="ordered locus">MYPU_4810</name>
</gene>
<evidence type="ECO:0000256" key="3">
    <source>
        <dbReference type="ARBA" id="ARBA00022989"/>
    </source>
</evidence>
<evidence type="ECO:0000313" key="7">
    <source>
        <dbReference type="Proteomes" id="UP000000528"/>
    </source>
</evidence>
<dbReference type="Gene3D" id="1.20.1080.10">
    <property type="entry name" value="Glycerol uptake facilitator protein"/>
    <property type="match status" value="1"/>
</dbReference>
<feature type="transmembrane region" description="Helical" evidence="5">
    <location>
        <begin position="194"/>
        <end position="210"/>
    </location>
</feature>
<protein>
    <submittedName>
        <fullName evidence="6">AQUAPORIN-LIKE TRANSPORT PROTEIN</fullName>
    </submittedName>
</protein>
<keyword evidence="3 5" id="KW-1133">Transmembrane helix</keyword>
<dbReference type="BioCyc" id="MPUL272635:G1GT6-485-MONOMER"/>
<feature type="transmembrane region" description="Helical" evidence="5">
    <location>
        <begin position="106"/>
        <end position="127"/>
    </location>
</feature>
<accession>Q98Q85</accession>
<organism evidence="7">
    <name type="scientific">Mycoplasmopsis pulmonis (strain UAB CTIP)</name>
    <name type="common">Mycoplasma pulmonis</name>
    <dbReference type="NCBI Taxonomy" id="272635"/>
    <lineage>
        <taxon>Bacteria</taxon>
        <taxon>Bacillati</taxon>
        <taxon>Mycoplasmatota</taxon>
        <taxon>Mycoplasmoidales</taxon>
        <taxon>Metamycoplasmataceae</taxon>
        <taxon>Mycoplasmopsis</taxon>
    </lineage>
</organism>
<proteinExistence type="predicted"/>
<dbReference type="eggNOG" id="ENOG5031YD5">
    <property type="taxonomic scope" value="Bacteria"/>
</dbReference>
<dbReference type="EMBL" id="AL445564">
    <property type="protein sequence ID" value="CAC13654.1"/>
    <property type="molecule type" value="Genomic_DNA"/>
</dbReference>
<dbReference type="PIR" id="A90572">
    <property type="entry name" value="A90572"/>
</dbReference>
<evidence type="ECO:0000313" key="6">
    <source>
        <dbReference type="EMBL" id="CAC13654.1"/>
    </source>
</evidence>
<evidence type="ECO:0000256" key="2">
    <source>
        <dbReference type="ARBA" id="ARBA00022692"/>
    </source>
</evidence>
<dbReference type="KEGG" id="mpu:MYPU_4810"/>
<evidence type="ECO:0000256" key="5">
    <source>
        <dbReference type="SAM" id="Phobius"/>
    </source>
</evidence>
<dbReference type="AlphaFoldDB" id="Q98Q85"/>
<name>Q98Q85_MYCPU</name>
<dbReference type="InterPro" id="IPR023271">
    <property type="entry name" value="Aquaporin-like"/>
</dbReference>
<reference evidence="6 7" key="1">
    <citation type="journal article" date="2001" name="Nucleic Acids Res.">
        <title>The complete genome sequence of the murine respiratory pathogen Mycoplasma pulmonis.</title>
        <authorList>
            <person name="Chambaud I."/>
            <person name="Heilig R."/>
            <person name="Ferris S."/>
            <person name="Barbe V."/>
            <person name="Samson D."/>
            <person name="Galisson F."/>
            <person name="Moszer I."/>
            <person name="Dybvig K."/>
            <person name="Wroblewski H."/>
            <person name="Viari A."/>
            <person name="Rocha E.P.C."/>
            <person name="Blanchard A."/>
        </authorList>
    </citation>
    <scope>NUCLEOTIDE SEQUENCE [LARGE SCALE GENOMIC DNA]</scope>
    <source>
        <strain evidence="6 7">UAB CTIP</strain>
    </source>
</reference>
<feature type="transmembrane region" description="Helical" evidence="5">
    <location>
        <begin position="20"/>
        <end position="37"/>
    </location>
</feature>
<dbReference type="RefSeq" id="WP_010925282.1">
    <property type="nucleotide sequence ID" value="NC_002771.1"/>
</dbReference>
<keyword evidence="4 5" id="KW-0472">Membrane</keyword>
<evidence type="ECO:0000256" key="1">
    <source>
        <dbReference type="ARBA" id="ARBA00004141"/>
    </source>
</evidence>